<reference evidence="2" key="1">
    <citation type="submission" date="2016-11" db="UniProtKB">
        <authorList>
            <consortium name="WormBaseParasite"/>
        </authorList>
    </citation>
    <scope>IDENTIFICATION</scope>
</reference>
<evidence type="ECO:0000313" key="2">
    <source>
        <dbReference type="WBParaSite" id="Hba_09175"/>
    </source>
</evidence>
<dbReference type="Proteomes" id="UP000095283">
    <property type="component" value="Unplaced"/>
</dbReference>
<proteinExistence type="predicted"/>
<dbReference type="WBParaSite" id="Hba_09175">
    <property type="protein sequence ID" value="Hba_09175"/>
    <property type="gene ID" value="Hba_09175"/>
</dbReference>
<protein>
    <submittedName>
        <fullName evidence="2">Ovule protein</fullName>
    </submittedName>
</protein>
<keyword evidence="1" id="KW-1185">Reference proteome</keyword>
<accession>A0A1I7WVI5</accession>
<dbReference type="AlphaFoldDB" id="A0A1I7WVI5"/>
<evidence type="ECO:0000313" key="1">
    <source>
        <dbReference type="Proteomes" id="UP000095283"/>
    </source>
</evidence>
<name>A0A1I7WVI5_HETBA</name>
<sequence length="50" mass="5652">MKLASCVFDELLLNSTSSSIKCHTPSRPNYKYNHSFACPTTYFLLPILTP</sequence>
<organism evidence="1 2">
    <name type="scientific">Heterorhabditis bacteriophora</name>
    <name type="common">Entomopathogenic nematode worm</name>
    <dbReference type="NCBI Taxonomy" id="37862"/>
    <lineage>
        <taxon>Eukaryota</taxon>
        <taxon>Metazoa</taxon>
        <taxon>Ecdysozoa</taxon>
        <taxon>Nematoda</taxon>
        <taxon>Chromadorea</taxon>
        <taxon>Rhabditida</taxon>
        <taxon>Rhabditina</taxon>
        <taxon>Rhabditomorpha</taxon>
        <taxon>Strongyloidea</taxon>
        <taxon>Heterorhabditidae</taxon>
        <taxon>Heterorhabditis</taxon>
    </lineage>
</organism>